<evidence type="ECO:0000313" key="3">
    <source>
        <dbReference type="Proteomes" id="UP000729357"/>
    </source>
</evidence>
<reference evidence="2" key="1">
    <citation type="journal article" date="2021" name="J Fungi (Basel)">
        <title>Virulence traits and population genomics of the black yeast Aureobasidium melanogenum.</title>
        <authorList>
            <person name="Cernosa A."/>
            <person name="Sun X."/>
            <person name="Gostincar C."/>
            <person name="Fang C."/>
            <person name="Gunde-Cimerman N."/>
            <person name="Song Z."/>
        </authorList>
    </citation>
    <scope>NUCLEOTIDE SEQUENCE</scope>
    <source>
        <strain evidence="2">EXF-9298</strain>
    </source>
</reference>
<reference evidence="2" key="2">
    <citation type="submission" date="2021-08" db="EMBL/GenBank/DDBJ databases">
        <authorList>
            <person name="Gostincar C."/>
            <person name="Sun X."/>
            <person name="Song Z."/>
            <person name="Gunde-Cimerman N."/>
        </authorList>
    </citation>
    <scope>NUCLEOTIDE SEQUENCE</scope>
    <source>
        <strain evidence="2">EXF-9298</strain>
    </source>
</reference>
<sequence length="376" mass="39845">MSHGGPLTLAQKRMMAMRSETAANVPTAGLHNTPLLPAVYDHSSSASTTDEQFGDIEMQDISASASITASPPTNYSHSRPQPSFSAAAKPFVPPGVTNFTTVAMSAAINTPTKRLPPHRAMQAQPPNSSAATPIVKPEPPASPALTEQSAIASPARRAGPHSKLGPHARKMEAPTQPNTPSAVYDEIDVSGPQVKNDTWADVQGPQIKAEVAKREIAPVIHSVSTDQTAPIVEQSATLNSAASAAQVQPSVESNDITASNQVNRATRHLGRSQWLAMLDGMDDPEKGCELILALADHLRASVESIDSTAPEPNTVKEVLVEFRAGQCAPATVFPDMTVSEMIKECASLINVKESDIRIVLRISKGHGDQSQESEEL</sequence>
<keyword evidence="3" id="KW-1185">Reference proteome</keyword>
<organism evidence="2 3">
    <name type="scientific">Aureobasidium melanogenum</name>
    <name type="common">Aureobasidium pullulans var. melanogenum</name>
    <dbReference type="NCBI Taxonomy" id="46634"/>
    <lineage>
        <taxon>Eukaryota</taxon>
        <taxon>Fungi</taxon>
        <taxon>Dikarya</taxon>
        <taxon>Ascomycota</taxon>
        <taxon>Pezizomycotina</taxon>
        <taxon>Dothideomycetes</taxon>
        <taxon>Dothideomycetidae</taxon>
        <taxon>Dothideales</taxon>
        <taxon>Saccotheciaceae</taxon>
        <taxon>Aureobasidium</taxon>
    </lineage>
</organism>
<accession>A0A9P8JZX0</accession>
<gene>
    <name evidence="2" type="ORF">KCU98_g3177</name>
</gene>
<name>A0A9P8JZX0_AURME</name>
<comment type="caution">
    <text evidence="2">The sequence shown here is derived from an EMBL/GenBank/DDBJ whole genome shotgun (WGS) entry which is preliminary data.</text>
</comment>
<proteinExistence type="predicted"/>
<feature type="compositionally biased region" description="Basic residues" evidence="1">
    <location>
        <begin position="158"/>
        <end position="168"/>
    </location>
</feature>
<protein>
    <submittedName>
        <fullName evidence="2">Uncharacterized protein</fullName>
    </submittedName>
</protein>
<dbReference type="EMBL" id="JAHFXS010000207">
    <property type="protein sequence ID" value="KAG9987658.1"/>
    <property type="molecule type" value="Genomic_DNA"/>
</dbReference>
<evidence type="ECO:0000256" key="1">
    <source>
        <dbReference type="SAM" id="MobiDB-lite"/>
    </source>
</evidence>
<dbReference type="Proteomes" id="UP000729357">
    <property type="component" value="Unassembled WGS sequence"/>
</dbReference>
<dbReference type="AlphaFoldDB" id="A0A9P8JZX0"/>
<feature type="non-terminal residue" evidence="2">
    <location>
        <position position="1"/>
    </location>
</feature>
<evidence type="ECO:0000313" key="2">
    <source>
        <dbReference type="EMBL" id="KAG9987658.1"/>
    </source>
</evidence>
<feature type="region of interest" description="Disordered" evidence="1">
    <location>
        <begin position="113"/>
        <end position="185"/>
    </location>
</feature>